<dbReference type="InterPro" id="IPR000086">
    <property type="entry name" value="NUDIX_hydrolase_dom"/>
</dbReference>
<evidence type="ECO:0000313" key="4">
    <source>
        <dbReference type="EMBL" id="OGC57916.1"/>
    </source>
</evidence>
<dbReference type="InterPro" id="IPR015797">
    <property type="entry name" value="NUDIX_hydrolase-like_dom_sf"/>
</dbReference>
<dbReference type="PANTHER" id="PTHR43736">
    <property type="entry name" value="ADP-RIBOSE PYROPHOSPHATASE"/>
    <property type="match status" value="1"/>
</dbReference>
<comment type="similarity">
    <text evidence="2">Belongs to the Nudix hydrolase family.</text>
</comment>
<organism evidence="4 5">
    <name type="scientific">candidate division WWE3 bacterium RIFCSPLOWO2_12_FULL_36_10</name>
    <dbReference type="NCBI Taxonomy" id="1802630"/>
    <lineage>
        <taxon>Bacteria</taxon>
        <taxon>Katanobacteria</taxon>
    </lineage>
</organism>
<evidence type="ECO:0000313" key="5">
    <source>
        <dbReference type="Proteomes" id="UP000177763"/>
    </source>
</evidence>
<dbReference type="PRINTS" id="PR00502">
    <property type="entry name" value="NUDIXFAMILY"/>
</dbReference>
<accession>A0A1F4VKS7</accession>
<sequence length="162" mass="18618">MDGAFGIIFNNNYKEVLLVKRRDIPIWVLPGGALEKNETPFHAVIREIFEETGYNVKLIRQVGQYTYPNGRDKDCSYECTIESGIKTLSNESGAIEFFEVNCLPELTYPYDTIFINDALLKSKSVIVKNLNKLPLSIWIKGIKHPFVLFKYLLTKIGIHWNT</sequence>
<proteinExistence type="inferred from homology"/>
<dbReference type="Proteomes" id="UP000177763">
    <property type="component" value="Unassembled WGS sequence"/>
</dbReference>
<dbReference type="GO" id="GO:0016787">
    <property type="term" value="F:hydrolase activity"/>
    <property type="evidence" value="ECO:0007669"/>
    <property type="project" value="UniProtKB-KW"/>
</dbReference>
<gene>
    <name evidence="4" type="ORF">A3H26_00610</name>
</gene>
<evidence type="ECO:0000256" key="2">
    <source>
        <dbReference type="RuleBase" id="RU003476"/>
    </source>
</evidence>
<dbReference type="EMBL" id="MEVN01000001">
    <property type="protein sequence ID" value="OGC57916.1"/>
    <property type="molecule type" value="Genomic_DNA"/>
</dbReference>
<name>A0A1F4VKS7_UNCKA</name>
<feature type="domain" description="Nudix hydrolase" evidence="3">
    <location>
        <begin position="1"/>
        <end position="120"/>
    </location>
</feature>
<reference evidence="4 5" key="1">
    <citation type="journal article" date="2016" name="Nat. Commun.">
        <title>Thousands of microbial genomes shed light on interconnected biogeochemical processes in an aquifer system.</title>
        <authorList>
            <person name="Anantharaman K."/>
            <person name="Brown C.T."/>
            <person name="Hug L.A."/>
            <person name="Sharon I."/>
            <person name="Castelle C.J."/>
            <person name="Probst A.J."/>
            <person name="Thomas B.C."/>
            <person name="Singh A."/>
            <person name="Wilkins M.J."/>
            <person name="Karaoz U."/>
            <person name="Brodie E.L."/>
            <person name="Williams K.H."/>
            <person name="Hubbard S.S."/>
            <person name="Banfield J.F."/>
        </authorList>
    </citation>
    <scope>NUCLEOTIDE SEQUENCE [LARGE SCALE GENOMIC DNA]</scope>
</reference>
<dbReference type="PROSITE" id="PS51462">
    <property type="entry name" value="NUDIX"/>
    <property type="match status" value="1"/>
</dbReference>
<protein>
    <recommendedName>
        <fullName evidence="3">Nudix hydrolase domain-containing protein</fullName>
    </recommendedName>
</protein>
<dbReference type="Pfam" id="PF00293">
    <property type="entry name" value="NUDIX"/>
    <property type="match status" value="1"/>
</dbReference>
<dbReference type="SUPFAM" id="SSF55811">
    <property type="entry name" value="Nudix"/>
    <property type="match status" value="1"/>
</dbReference>
<dbReference type="STRING" id="1802630.A3H26_00610"/>
<evidence type="ECO:0000256" key="1">
    <source>
        <dbReference type="ARBA" id="ARBA00022801"/>
    </source>
</evidence>
<evidence type="ECO:0000259" key="3">
    <source>
        <dbReference type="PROSITE" id="PS51462"/>
    </source>
</evidence>
<dbReference type="PANTHER" id="PTHR43736:SF1">
    <property type="entry name" value="DIHYDRONEOPTERIN TRIPHOSPHATE DIPHOSPHATASE"/>
    <property type="match status" value="1"/>
</dbReference>
<dbReference type="PROSITE" id="PS00893">
    <property type="entry name" value="NUDIX_BOX"/>
    <property type="match status" value="1"/>
</dbReference>
<dbReference type="InterPro" id="IPR020476">
    <property type="entry name" value="Nudix_hydrolase"/>
</dbReference>
<keyword evidence="1 2" id="KW-0378">Hydrolase</keyword>
<dbReference type="AlphaFoldDB" id="A0A1F4VKS7"/>
<dbReference type="InterPro" id="IPR020084">
    <property type="entry name" value="NUDIX_hydrolase_CS"/>
</dbReference>
<dbReference type="Gene3D" id="3.90.79.10">
    <property type="entry name" value="Nucleoside Triphosphate Pyrophosphohydrolase"/>
    <property type="match status" value="1"/>
</dbReference>
<comment type="caution">
    <text evidence="4">The sequence shown here is derived from an EMBL/GenBank/DDBJ whole genome shotgun (WGS) entry which is preliminary data.</text>
</comment>